<evidence type="ECO:0000256" key="5">
    <source>
        <dbReference type="ARBA" id="ARBA00022692"/>
    </source>
</evidence>
<name>A0A8J3DN25_9HYPH</name>
<feature type="transmembrane region" description="Helical" evidence="9">
    <location>
        <begin position="557"/>
        <end position="582"/>
    </location>
</feature>
<feature type="transmembrane region" description="Helical" evidence="9">
    <location>
        <begin position="337"/>
        <end position="360"/>
    </location>
</feature>
<dbReference type="InterPro" id="IPR055348">
    <property type="entry name" value="DctQ"/>
</dbReference>
<feature type="transmembrane region" description="Helical" evidence="9">
    <location>
        <begin position="597"/>
        <end position="617"/>
    </location>
</feature>
<dbReference type="PANTHER" id="PTHR33362:SF2">
    <property type="entry name" value="TRAP TRANSPORTER LARGE PERMEASE PROTEIN"/>
    <property type="match status" value="1"/>
</dbReference>
<keyword evidence="6 9" id="KW-1133">Transmembrane helix</keyword>
<feature type="transmembrane region" description="Helical" evidence="9">
    <location>
        <begin position="60"/>
        <end position="82"/>
    </location>
</feature>
<feature type="transmembrane region" description="Helical" evidence="9">
    <location>
        <begin position="254"/>
        <end position="276"/>
    </location>
</feature>
<feature type="transmembrane region" description="Helical" evidence="9">
    <location>
        <begin position="172"/>
        <end position="191"/>
    </location>
</feature>
<accession>A0A8J3DN25</accession>
<dbReference type="GO" id="GO:0005886">
    <property type="term" value="C:plasma membrane"/>
    <property type="evidence" value="ECO:0007669"/>
    <property type="project" value="UniProtKB-SubCell"/>
</dbReference>
<keyword evidence="13" id="KW-1185">Reference proteome</keyword>
<comment type="function">
    <text evidence="8">Part of the tripartite ATP-independent periplasmic (TRAP) transport system.</text>
</comment>
<evidence type="ECO:0000256" key="2">
    <source>
        <dbReference type="ARBA" id="ARBA00022448"/>
    </source>
</evidence>
<evidence type="ECO:0000313" key="13">
    <source>
        <dbReference type="Proteomes" id="UP000641137"/>
    </source>
</evidence>
<dbReference type="PANTHER" id="PTHR33362">
    <property type="entry name" value="SIALIC ACID TRAP TRANSPORTER PERMEASE PROTEIN SIAT-RELATED"/>
    <property type="match status" value="1"/>
</dbReference>
<proteinExistence type="predicted"/>
<protein>
    <submittedName>
        <fullName evidence="12">Membrane protein</fullName>
    </submittedName>
</protein>
<reference evidence="12" key="1">
    <citation type="journal article" date="2014" name="Int. J. Syst. Evol. Microbiol.">
        <title>Complete genome sequence of Corynebacterium casei LMG S-19264T (=DSM 44701T), isolated from a smear-ripened cheese.</title>
        <authorList>
            <consortium name="US DOE Joint Genome Institute (JGI-PGF)"/>
            <person name="Walter F."/>
            <person name="Albersmeier A."/>
            <person name="Kalinowski J."/>
            <person name="Ruckert C."/>
        </authorList>
    </citation>
    <scope>NUCLEOTIDE SEQUENCE</scope>
    <source>
        <strain evidence="12">KCTC 42097</strain>
    </source>
</reference>
<evidence type="ECO:0000256" key="9">
    <source>
        <dbReference type="SAM" id="Phobius"/>
    </source>
</evidence>
<feature type="transmembrane region" description="Helical" evidence="9">
    <location>
        <begin position="513"/>
        <end position="545"/>
    </location>
</feature>
<dbReference type="InterPro" id="IPR010656">
    <property type="entry name" value="DctM"/>
</dbReference>
<evidence type="ECO:0000259" key="11">
    <source>
        <dbReference type="Pfam" id="PF06808"/>
    </source>
</evidence>
<feature type="transmembrane region" description="Helical" evidence="9">
    <location>
        <begin position="203"/>
        <end position="233"/>
    </location>
</feature>
<dbReference type="RefSeq" id="WP_189489951.1">
    <property type="nucleotide sequence ID" value="NZ_BMZO01000006.1"/>
</dbReference>
<dbReference type="InterPro" id="IPR004681">
    <property type="entry name" value="TRAP_DctM"/>
</dbReference>
<feature type="transmembrane region" description="Helical" evidence="9">
    <location>
        <begin position="145"/>
        <end position="165"/>
    </location>
</feature>
<evidence type="ECO:0000256" key="7">
    <source>
        <dbReference type="ARBA" id="ARBA00023136"/>
    </source>
</evidence>
<reference evidence="12" key="2">
    <citation type="submission" date="2020-09" db="EMBL/GenBank/DDBJ databases">
        <authorList>
            <person name="Sun Q."/>
            <person name="Kim S."/>
        </authorList>
    </citation>
    <scope>NUCLEOTIDE SEQUENCE</scope>
    <source>
        <strain evidence="12">KCTC 42097</strain>
    </source>
</reference>
<keyword evidence="7 9" id="KW-0472">Membrane</keyword>
<evidence type="ECO:0000256" key="6">
    <source>
        <dbReference type="ARBA" id="ARBA00022989"/>
    </source>
</evidence>
<evidence type="ECO:0000256" key="1">
    <source>
        <dbReference type="ARBA" id="ARBA00004429"/>
    </source>
</evidence>
<feature type="transmembrane region" description="Helical" evidence="9">
    <location>
        <begin position="409"/>
        <end position="429"/>
    </location>
</feature>
<feature type="transmembrane region" description="Helical" evidence="9">
    <location>
        <begin position="472"/>
        <end position="493"/>
    </location>
</feature>
<keyword evidence="4 8" id="KW-0997">Cell inner membrane</keyword>
<keyword evidence="5 9" id="KW-0812">Transmembrane</keyword>
<keyword evidence="2 8" id="KW-0813">Transport</keyword>
<feature type="domain" description="TRAP C4-dicarboxylate transport system permease DctM subunit" evidence="11">
    <location>
        <begin position="211"/>
        <end position="617"/>
    </location>
</feature>
<gene>
    <name evidence="12" type="ORF">GCM10010136_20960</name>
</gene>
<dbReference type="Pfam" id="PF04290">
    <property type="entry name" value="DctQ"/>
    <property type="match status" value="1"/>
</dbReference>
<feature type="transmembrane region" description="Helical" evidence="9">
    <location>
        <begin position="282"/>
        <end position="305"/>
    </location>
</feature>
<evidence type="ECO:0000259" key="10">
    <source>
        <dbReference type="Pfam" id="PF04290"/>
    </source>
</evidence>
<evidence type="ECO:0000256" key="4">
    <source>
        <dbReference type="ARBA" id="ARBA00022519"/>
    </source>
</evidence>
<comment type="caution">
    <text evidence="12">The sequence shown here is derived from an EMBL/GenBank/DDBJ whole genome shotgun (WGS) entry which is preliminary data.</text>
</comment>
<evidence type="ECO:0000313" key="12">
    <source>
        <dbReference type="EMBL" id="GHC72915.1"/>
    </source>
</evidence>
<feature type="transmembrane region" description="Helical" evidence="9">
    <location>
        <begin position="366"/>
        <end position="389"/>
    </location>
</feature>
<dbReference type="GO" id="GO:0022857">
    <property type="term" value="F:transmembrane transporter activity"/>
    <property type="evidence" value="ECO:0007669"/>
    <property type="project" value="UniProtKB-UniRule"/>
</dbReference>
<evidence type="ECO:0000256" key="8">
    <source>
        <dbReference type="RuleBase" id="RU369079"/>
    </source>
</evidence>
<dbReference type="Proteomes" id="UP000641137">
    <property type="component" value="Unassembled WGS sequence"/>
</dbReference>
<keyword evidence="3" id="KW-1003">Cell membrane</keyword>
<sequence>MANAGPETMEFITVAETPEAHSGSRFMRPVEVVSAILLVAIIGLLLAGVISRYVFHYPVIWIDEAASIAFLWLAMLGAAIAIDRSEHLRLTIFLNSLGEKAKAFAETLGLVLIATFLGILLPHAVEYAIGEMDITSSALNIPVGYRVSALAVGMALMLLLVAARLLKTAKPVDFITSVAFVGGITALLWLVSPSLSSLGNYNILIFLVTGAAFCLALGVPIAFCFGIGTLAFLSFTTSMPLVVMVSRMDEGMSSLILLSVPVFVFLGCILDATGMGKAIVDFLASMLGHVKAGMSYVLLGSLFLVSGISGSKVSDMATVAPALFPEMKRRGHKPKEMIALLSTGAAMADTVPPSIVLIVLGSVAGVSIAALFTSGFAIAIVLLLVLCALARFKAIRESMDGVRRPSLAIIGKAALIAAPALVLPFIIRYSVAGGVATATEVSTIAVIYALVIGMVLYGGIGPKKMYRMLVETAAMSGAILLILGTAAAMAWALTQTGFAFQLRDMMTDLPGGWFTFMLMSIVLFMLLGCVLEGLPAIVLLAPIMFPIARAIGINDVHYSMVVVTAMNIGLIAPPIGVGFYIACKIGNVSPDEAMGAIWPYIGALIFGLLAIAAVPWFSTVLL</sequence>
<evidence type="ECO:0000256" key="3">
    <source>
        <dbReference type="ARBA" id="ARBA00022475"/>
    </source>
</evidence>
<comment type="subcellular location">
    <subcellularLocation>
        <location evidence="1 8">Cell inner membrane</location>
        <topology evidence="1 8">Multi-pass membrane protein</topology>
    </subcellularLocation>
</comment>
<organism evidence="12 13">
    <name type="scientific">Limoniibacter endophyticus</name>
    <dbReference type="NCBI Taxonomy" id="1565040"/>
    <lineage>
        <taxon>Bacteria</taxon>
        <taxon>Pseudomonadati</taxon>
        <taxon>Pseudomonadota</taxon>
        <taxon>Alphaproteobacteria</taxon>
        <taxon>Hyphomicrobiales</taxon>
        <taxon>Bartonellaceae</taxon>
        <taxon>Limoniibacter</taxon>
    </lineage>
</organism>
<feature type="transmembrane region" description="Helical" evidence="9">
    <location>
        <begin position="32"/>
        <end position="54"/>
    </location>
</feature>
<feature type="transmembrane region" description="Helical" evidence="9">
    <location>
        <begin position="441"/>
        <end position="460"/>
    </location>
</feature>
<dbReference type="EMBL" id="BMZO01000006">
    <property type="protein sequence ID" value="GHC72915.1"/>
    <property type="molecule type" value="Genomic_DNA"/>
</dbReference>
<feature type="domain" description="Tripartite ATP-independent periplasmic transporters DctQ component" evidence="10">
    <location>
        <begin position="41"/>
        <end position="168"/>
    </location>
</feature>
<dbReference type="NCBIfam" id="TIGR00786">
    <property type="entry name" value="dctM"/>
    <property type="match status" value="1"/>
</dbReference>
<dbReference type="AlphaFoldDB" id="A0A8J3DN25"/>
<dbReference type="Pfam" id="PF06808">
    <property type="entry name" value="DctM"/>
    <property type="match status" value="1"/>
</dbReference>
<feature type="transmembrane region" description="Helical" evidence="9">
    <location>
        <begin position="103"/>
        <end position="125"/>
    </location>
</feature>